<evidence type="ECO:0000256" key="1">
    <source>
        <dbReference type="SAM" id="SignalP"/>
    </source>
</evidence>
<keyword evidence="1" id="KW-0732">Signal</keyword>
<dbReference type="Gene3D" id="2.60.120.200">
    <property type="match status" value="1"/>
</dbReference>
<feature type="chain" id="PRO_5042895819" evidence="1">
    <location>
        <begin position="23"/>
        <end position="162"/>
    </location>
</feature>
<comment type="caution">
    <text evidence="2">The sequence shown here is derived from an EMBL/GenBank/DDBJ whole genome shotgun (WGS) entry which is preliminary data.</text>
</comment>
<organism evidence="2 3">
    <name type="scientific">Diatrype stigma</name>
    <dbReference type="NCBI Taxonomy" id="117547"/>
    <lineage>
        <taxon>Eukaryota</taxon>
        <taxon>Fungi</taxon>
        <taxon>Dikarya</taxon>
        <taxon>Ascomycota</taxon>
        <taxon>Pezizomycotina</taxon>
        <taxon>Sordariomycetes</taxon>
        <taxon>Xylariomycetidae</taxon>
        <taxon>Xylariales</taxon>
        <taxon>Diatrypaceae</taxon>
        <taxon>Diatrype</taxon>
    </lineage>
</organism>
<name>A0AAN9U5S0_9PEZI</name>
<dbReference type="EMBL" id="JAKJXP020000160">
    <property type="protein sequence ID" value="KAK7740879.1"/>
    <property type="molecule type" value="Genomic_DNA"/>
</dbReference>
<proteinExistence type="predicted"/>
<sequence>MSSAWLRAALAATAAAAAAVSATPILPRATNSTTSTATSEPAYANGTLPIVIDEVVPGYGGLNVVWQETFGGSAGQMVNTANWEIITNSHVNNEWQQYTASNANIQISGGGTLQIVPVLNHATGQWTSGRVESWYVFTPADGRVTVAEAKIRFGTAPAANKQ</sequence>
<feature type="signal peptide" evidence="1">
    <location>
        <begin position="1"/>
        <end position="22"/>
    </location>
</feature>
<dbReference type="InterPro" id="IPR013320">
    <property type="entry name" value="ConA-like_dom_sf"/>
</dbReference>
<dbReference type="AlphaFoldDB" id="A0AAN9U5S0"/>
<protein>
    <submittedName>
        <fullName evidence="2">Uncharacterized protein</fullName>
    </submittedName>
</protein>
<dbReference type="Proteomes" id="UP001320420">
    <property type="component" value="Unassembled WGS sequence"/>
</dbReference>
<accession>A0AAN9U5S0</accession>
<evidence type="ECO:0000313" key="3">
    <source>
        <dbReference type="Proteomes" id="UP001320420"/>
    </source>
</evidence>
<keyword evidence="3" id="KW-1185">Reference proteome</keyword>
<gene>
    <name evidence="2" type="ORF">SLS62_010976</name>
</gene>
<evidence type="ECO:0000313" key="2">
    <source>
        <dbReference type="EMBL" id="KAK7740879.1"/>
    </source>
</evidence>
<feature type="non-terminal residue" evidence="2">
    <location>
        <position position="162"/>
    </location>
</feature>
<dbReference type="SUPFAM" id="SSF49899">
    <property type="entry name" value="Concanavalin A-like lectins/glucanases"/>
    <property type="match status" value="1"/>
</dbReference>
<reference evidence="2 3" key="1">
    <citation type="submission" date="2024-02" db="EMBL/GenBank/DDBJ databases">
        <title>De novo assembly and annotation of 12 fungi associated with fruit tree decline syndrome in Ontario, Canada.</title>
        <authorList>
            <person name="Sulman M."/>
            <person name="Ellouze W."/>
            <person name="Ilyukhin E."/>
        </authorList>
    </citation>
    <scope>NUCLEOTIDE SEQUENCE [LARGE SCALE GENOMIC DNA]</scope>
    <source>
        <strain evidence="2 3">M11/M66-122</strain>
    </source>
</reference>